<dbReference type="GO" id="GO:0003677">
    <property type="term" value="F:DNA binding"/>
    <property type="evidence" value="ECO:0007669"/>
    <property type="project" value="UniProtKB-KW"/>
</dbReference>
<evidence type="ECO:0000313" key="7">
    <source>
        <dbReference type="EMBL" id="KAH6871436.1"/>
    </source>
</evidence>
<comment type="caution">
    <text evidence="7">The sequence shown here is derived from an EMBL/GenBank/DDBJ whole genome shotgun (WGS) entry which is preliminary data.</text>
</comment>
<evidence type="ECO:0000256" key="5">
    <source>
        <dbReference type="ARBA" id="ARBA00023163"/>
    </source>
</evidence>
<keyword evidence="3" id="KW-0805">Transcription regulation</keyword>
<evidence type="ECO:0000256" key="4">
    <source>
        <dbReference type="ARBA" id="ARBA00023125"/>
    </source>
</evidence>
<keyword evidence="4" id="KW-0238">DNA-binding</keyword>
<keyword evidence="2" id="KW-0862">Zinc</keyword>
<sequence length="305" mass="34603">MIVSSVTGYDTRSPQQMKLLTTHYNKAVSRIIPYMSVDSVENIHCALEMFSHLSIEATTFMDDTILPDRRQRWAMAGAKSNNNLSLGPFQDLEEAAYGLHELCVRNADITRADLYGVSKVDSLQTSEAVNGEDWHDYGDADALFEEVQRGFRQWIACFELTKTVLEHRKNPLAVSQQLLSVTLAQRFWSMHLYFAPEPCLDPTADFLDAAEALMKTLPTPSHFTFSLDGDLISGLSFVVRVCSDTNSRRRALNLLRSLNRREGIWDSKEITEMHEATLSFDDYETWYEKEAPGGIPAYMVDLARI</sequence>
<dbReference type="EMBL" id="JAGPYM010000055">
    <property type="protein sequence ID" value="KAH6871436.1"/>
    <property type="molecule type" value="Genomic_DNA"/>
</dbReference>
<dbReference type="GO" id="GO:0046872">
    <property type="term" value="F:metal ion binding"/>
    <property type="evidence" value="ECO:0007669"/>
    <property type="project" value="UniProtKB-KW"/>
</dbReference>
<dbReference type="AlphaFoldDB" id="A0A9P9AIS1"/>
<gene>
    <name evidence="7" type="ORF">B0T10DRAFT_417471</name>
</gene>
<dbReference type="InterPro" id="IPR052360">
    <property type="entry name" value="Transcr_Regulatory_Proteins"/>
</dbReference>
<keyword evidence="5" id="KW-0804">Transcription</keyword>
<evidence type="ECO:0000256" key="1">
    <source>
        <dbReference type="ARBA" id="ARBA00022723"/>
    </source>
</evidence>
<keyword evidence="8" id="KW-1185">Reference proteome</keyword>
<dbReference type="Proteomes" id="UP000777438">
    <property type="component" value="Unassembled WGS sequence"/>
</dbReference>
<evidence type="ECO:0000256" key="2">
    <source>
        <dbReference type="ARBA" id="ARBA00022833"/>
    </source>
</evidence>
<evidence type="ECO:0000256" key="6">
    <source>
        <dbReference type="ARBA" id="ARBA00023242"/>
    </source>
</evidence>
<organism evidence="7 8">
    <name type="scientific">Thelonectria olida</name>
    <dbReference type="NCBI Taxonomy" id="1576542"/>
    <lineage>
        <taxon>Eukaryota</taxon>
        <taxon>Fungi</taxon>
        <taxon>Dikarya</taxon>
        <taxon>Ascomycota</taxon>
        <taxon>Pezizomycotina</taxon>
        <taxon>Sordariomycetes</taxon>
        <taxon>Hypocreomycetidae</taxon>
        <taxon>Hypocreales</taxon>
        <taxon>Nectriaceae</taxon>
        <taxon>Thelonectria</taxon>
    </lineage>
</organism>
<proteinExistence type="predicted"/>
<dbReference type="PANTHER" id="PTHR36206:SF12">
    <property type="entry name" value="ASPERCRYPTIN BIOSYNTHESIS CLUSTER-SPECIFIC TRANSCRIPTION REGULATOR ATNN-RELATED"/>
    <property type="match status" value="1"/>
</dbReference>
<dbReference type="OrthoDB" id="2593732at2759"/>
<keyword evidence="6" id="KW-0539">Nucleus</keyword>
<evidence type="ECO:0000313" key="8">
    <source>
        <dbReference type="Proteomes" id="UP000777438"/>
    </source>
</evidence>
<reference evidence="7 8" key="1">
    <citation type="journal article" date="2021" name="Nat. Commun.">
        <title>Genetic determinants of endophytism in the Arabidopsis root mycobiome.</title>
        <authorList>
            <person name="Mesny F."/>
            <person name="Miyauchi S."/>
            <person name="Thiergart T."/>
            <person name="Pickel B."/>
            <person name="Atanasova L."/>
            <person name="Karlsson M."/>
            <person name="Huettel B."/>
            <person name="Barry K.W."/>
            <person name="Haridas S."/>
            <person name="Chen C."/>
            <person name="Bauer D."/>
            <person name="Andreopoulos W."/>
            <person name="Pangilinan J."/>
            <person name="LaButti K."/>
            <person name="Riley R."/>
            <person name="Lipzen A."/>
            <person name="Clum A."/>
            <person name="Drula E."/>
            <person name="Henrissat B."/>
            <person name="Kohler A."/>
            <person name="Grigoriev I.V."/>
            <person name="Martin F.M."/>
            <person name="Hacquard S."/>
        </authorList>
    </citation>
    <scope>NUCLEOTIDE SEQUENCE [LARGE SCALE GENOMIC DNA]</scope>
    <source>
        <strain evidence="7 8">MPI-CAGE-CH-0241</strain>
    </source>
</reference>
<name>A0A9P9AIS1_9HYPO</name>
<accession>A0A9P9AIS1</accession>
<keyword evidence="1" id="KW-0479">Metal-binding</keyword>
<evidence type="ECO:0000256" key="3">
    <source>
        <dbReference type="ARBA" id="ARBA00023015"/>
    </source>
</evidence>
<dbReference type="PANTHER" id="PTHR36206">
    <property type="entry name" value="ASPERCRYPTIN BIOSYNTHESIS CLUSTER-SPECIFIC TRANSCRIPTION REGULATOR ATNN-RELATED"/>
    <property type="match status" value="1"/>
</dbReference>
<protein>
    <submittedName>
        <fullName evidence="7">Uncharacterized protein</fullName>
    </submittedName>
</protein>